<reference evidence="2" key="4">
    <citation type="submission" date="2017-01" db="UniProtKB">
        <authorList>
            <consortium name="EnsemblFungi"/>
        </authorList>
    </citation>
    <scope>IDENTIFICATION</scope>
    <source>
        <strain evidence="2">PH-1 / ATCC MYA-4620 / FGSC 9075 / NRRL 31084</strain>
    </source>
</reference>
<organism evidence="1 3">
    <name type="scientific">Gibberella zeae (strain ATCC MYA-4620 / CBS 123657 / FGSC 9075 / NRRL 31084 / PH-1)</name>
    <name type="common">Wheat head blight fungus</name>
    <name type="synonym">Fusarium graminearum</name>
    <dbReference type="NCBI Taxonomy" id="229533"/>
    <lineage>
        <taxon>Eukaryota</taxon>
        <taxon>Fungi</taxon>
        <taxon>Dikarya</taxon>
        <taxon>Ascomycota</taxon>
        <taxon>Pezizomycotina</taxon>
        <taxon>Sordariomycetes</taxon>
        <taxon>Hypocreomycetidae</taxon>
        <taxon>Hypocreales</taxon>
        <taxon>Nectriaceae</taxon>
        <taxon>Fusarium</taxon>
    </lineage>
</organism>
<evidence type="ECO:0000313" key="1">
    <source>
        <dbReference type="EMBL" id="CEF87938.1"/>
    </source>
</evidence>
<accession>A0A0E0SNC5</accession>
<protein>
    <submittedName>
        <fullName evidence="1">Chromosome 3, complete genome</fullName>
    </submittedName>
</protein>
<dbReference type="EMBL" id="HG970334">
    <property type="protein sequence ID" value="CEF87938.1"/>
    <property type="molecule type" value="Genomic_DNA"/>
</dbReference>
<dbReference type="EnsemblFungi" id="CEF87938">
    <property type="protein sequence ID" value="CEF87938"/>
    <property type="gene ID" value="FGRRES_15290"/>
</dbReference>
<dbReference type="Proteomes" id="UP000070720">
    <property type="component" value="Chromosome 3"/>
</dbReference>
<dbReference type="VEuPathDB" id="FungiDB:FGRAMPH1_01G17317"/>
<gene>
    <name evidence="1" type="ORF">FGRAMPH1_01T17317</name>
</gene>
<sequence length="77" mass="8303">MEPVLKCIISSPNVGHPGTSEPGNPFSAIKYRRNTPTLQNVSTAWYADVGCSIAAPRRKRPKIVPIGCIHASSQNKS</sequence>
<reference evidence="2 3" key="2">
    <citation type="journal article" date="2010" name="Nature">
        <title>Comparative genomics reveals mobile pathogenicity chromosomes in Fusarium.</title>
        <authorList>
            <person name="Ma L.J."/>
            <person name="van der Does H.C."/>
            <person name="Borkovich K.A."/>
            <person name="Coleman J.J."/>
            <person name="Daboussi M.J."/>
            <person name="Di Pietro A."/>
            <person name="Dufresne M."/>
            <person name="Freitag M."/>
            <person name="Grabherr M."/>
            <person name="Henrissat B."/>
            <person name="Houterman P.M."/>
            <person name="Kang S."/>
            <person name="Shim W.B."/>
            <person name="Woloshuk C."/>
            <person name="Xie X."/>
            <person name="Xu J.R."/>
            <person name="Antoniw J."/>
            <person name="Baker S.E."/>
            <person name="Bluhm B.H."/>
            <person name="Breakspear A."/>
            <person name="Brown D.W."/>
            <person name="Butchko R.A."/>
            <person name="Chapman S."/>
            <person name="Coulson R."/>
            <person name="Coutinho P.M."/>
            <person name="Danchin E.G."/>
            <person name="Diener A."/>
            <person name="Gale L.R."/>
            <person name="Gardiner D.M."/>
            <person name="Goff S."/>
            <person name="Hammond-Kosack K.E."/>
            <person name="Hilburn K."/>
            <person name="Hua-Van A."/>
            <person name="Jonkers W."/>
            <person name="Kazan K."/>
            <person name="Kodira C.D."/>
            <person name="Koehrsen M."/>
            <person name="Kumar L."/>
            <person name="Lee Y.H."/>
            <person name="Li L."/>
            <person name="Manners J.M."/>
            <person name="Miranda-Saavedra D."/>
            <person name="Mukherjee M."/>
            <person name="Park G."/>
            <person name="Park J."/>
            <person name="Park S.Y."/>
            <person name="Proctor R.H."/>
            <person name="Regev A."/>
            <person name="Ruiz-Roldan M.C."/>
            <person name="Sain D."/>
            <person name="Sakthikumar S."/>
            <person name="Sykes S."/>
            <person name="Schwartz D.C."/>
            <person name="Turgeon B.G."/>
            <person name="Wapinski I."/>
            <person name="Yoder O."/>
            <person name="Young S."/>
            <person name="Zeng Q."/>
            <person name="Zhou S."/>
            <person name="Galagan J."/>
            <person name="Cuomo C.A."/>
            <person name="Kistler H.C."/>
            <person name="Rep M."/>
        </authorList>
    </citation>
    <scope>GENOME REANNOTATION</scope>
    <source>
        <strain evidence="3">ATCC MYA-4620 / CBS 123657 / FGSC 9075 / NRRL 31084 / PH-1</strain>
        <strain evidence="2">PH-1 / ATCC MYA-4620 / FGSC 9075 / NRRL 31084</strain>
    </source>
</reference>
<accession>A0A098E4A8</accession>
<proteinExistence type="predicted"/>
<evidence type="ECO:0000313" key="2">
    <source>
        <dbReference type="EnsemblFungi" id="CEF87938"/>
    </source>
</evidence>
<keyword evidence="3" id="KW-1185">Reference proteome</keyword>
<name>A0A098E4A8_GIBZE</name>
<reference evidence="1 3" key="3">
    <citation type="journal article" date="2015" name="BMC Genomics">
        <title>The completed genome sequence of the pathogenic ascomycete fungus Fusarium graminearum.</title>
        <authorList>
            <person name="King R."/>
            <person name="Urban M."/>
            <person name="Hammond-Kosack M.C."/>
            <person name="Hassani-Pak K."/>
            <person name="Hammond-Kosack K.E."/>
        </authorList>
    </citation>
    <scope>NUCLEOTIDE SEQUENCE [LARGE SCALE GENOMIC DNA]</scope>
    <source>
        <strain evidence="3">ATCC MYA-4620 / CBS 123657 / FGSC 9075 / NRRL 31084 / PH-1</strain>
        <strain evidence="1">PH-1</strain>
    </source>
</reference>
<dbReference type="InParanoid" id="A0A098E4A8"/>
<dbReference type="AlphaFoldDB" id="A0A098E4A8"/>
<evidence type="ECO:0000313" key="3">
    <source>
        <dbReference type="Proteomes" id="UP000070720"/>
    </source>
</evidence>
<reference evidence="2 3" key="1">
    <citation type="journal article" date="2007" name="Science">
        <title>The Fusarium graminearum genome reveals a link between localized polymorphism and pathogen specialization.</title>
        <authorList>
            <person name="Cuomo C.A."/>
            <person name="Gueldener U."/>
            <person name="Xu J.-R."/>
            <person name="Trail F."/>
            <person name="Turgeon B.G."/>
            <person name="Di Pietro A."/>
            <person name="Walton J.D."/>
            <person name="Ma L.-J."/>
            <person name="Baker S.E."/>
            <person name="Rep M."/>
            <person name="Adam G."/>
            <person name="Antoniw J."/>
            <person name="Baldwin T."/>
            <person name="Calvo S.E."/>
            <person name="Chang Y.-L."/>
            <person name="DeCaprio D."/>
            <person name="Gale L.R."/>
            <person name="Gnerre S."/>
            <person name="Goswami R.S."/>
            <person name="Hammond-Kosack K."/>
            <person name="Harris L.J."/>
            <person name="Hilburn K."/>
            <person name="Kennell J.C."/>
            <person name="Kroken S."/>
            <person name="Magnuson J.K."/>
            <person name="Mannhaupt G."/>
            <person name="Mauceli E.W."/>
            <person name="Mewes H.-W."/>
            <person name="Mitterbauer R."/>
            <person name="Muehlbauer G."/>
            <person name="Muensterkoetter M."/>
            <person name="Nelson D."/>
            <person name="O'Donnell K."/>
            <person name="Ouellet T."/>
            <person name="Qi W."/>
            <person name="Quesneville H."/>
            <person name="Roncero M.I.G."/>
            <person name="Seong K.-Y."/>
            <person name="Tetko I.V."/>
            <person name="Urban M."/>
            <person name="Waalwijk C."/>
            <person name="Ward T.J."/>
            <person name="Yao J."/>
            <person name="Birren B.W."/>
            <person name="Kistler H.C."/>
        </authorList>
    </citation>
    <scope>NUCLEOTIDE SEQUENCE [LARGE SCALE GENOMIC DNA]</scope>
    <source>
        <strain evidence="3">ATCC MYA-4620 / CBS 123657 / FGSC 9075 / NRRL 31084 / PH-1</strain>
        <strain evidence="2">PH-1 / ATCC MYA-4620 / FGSC 9075 / NRRL 31084</strain>
    </source>
</reference>